<sequence>MHIEPILSDPFSSSSSFYPTPSSSPSSDTSYQIFEQDHPSDMGANTNVHVDGVGILNYQRAVDVARNTEGDLDPTVSAYLEGALRDIWSRITVQPNAYIMTKDEFAIFNFYRRRFDGDATAERAVARYWSHTYETPCASS</sequence>
<gene>
    <name evidence="2" type="ORF">LECACI_7A008194</name>
</gene>
<protein>
    <submittedName>
        <fullName evidence="2">Uncharacterized protein</fullName>
    </submittedName>
</protein>
<dbReference type="EMBL" id="CAVMBE010000077">
    <property type="protein sequence ID" value="CAK4033036.1"/>
    <property type="molecule type" value="Genomic_DNA"/>
</dbReference>
<proteinExistence type="predicted"/>
<reference evidence="2" key="1">
    <citation type="submission" date="2023-11" db="EMBL/GenBank/DDBJ databases">
        <authorList>
            <person name="Alioto T."/>
            <person name="Alioto T."/>
            <person name="Gomez Garrido J."/>
        </authorList>
    </citation>
    <scope>NUCLEOTIDE SEQUENCE</scope>
</reference>
<dbReference type="Proteomes" id="UP001296104">
    <property type="component" value="Unassembled WGS sequence"/>
</dbReference>
<feature type="compositionally biased region" description="Low complexity" evidence="1">
    <location>
        <begin position="8"/>
        <end position="31"/>
    </location>
</feature>
<comment type="caution">
    <text evidence="2">The sequence shown here is derived from an EMBL/GenBank/DDBJ whole genome shotgun (WGS) entry which is preliminary data.</text>
</comment>
<keyword evidence="3" id="KW-1185">Reference proteome</keyword>
<organism evidence="2 3">
    <name type="scientific">Lecanosticta acicola</name>
    <dbReference type="NCBI Taxonomy" id="111012"/>
    <lineage>
        <taxon>Eukaryota</taxon>
        <taxon>Fungi</taxon>
        <taxon>Dikarya</taxon>
        <taxon>Ascomycota</taxon>
        <taxon>Pezizomycotina</taxon>
        <taxon>Dothideomycetes</taxon>
        <taxon>Dothideomycetidae</taxon>
        <taxon>Mycosphaerellales</taxon>
        <taxon>Mycosphaerellaceae</taxon>
        <taxon>Lecanosticta</taxon>
    </lineage>
</organism>
<accession>A0AAI9ECJ4</accession>
<feature type="region of interest" description="Disordered" evidence="1">
    <location>
        <begin position="1"/>
        <end position="46"/>
    </location>
</feature>
<dbReference type="AlphaFoldDB" id="A0AAI9ECJ4"/>
<evidence type="ECO:0000313" key="3">
    <source>
        <dbReference type="Proteomes" id="UP001296104"/>
    </source>
</evidence>
<name>A0AAI9ECJ4_9PEZI</name>
<evidence type="ECO:0000256" key="1">
    <source>
        <dbReference type="SAM" id="MobiDB-lite"/>
    </source>
</evidence>
<evidence type="ECO:0000313" key="2">
    <source>
        <dbReference type="EMBL" id="CAK4033036.1"/>
    </source>
</evidence>